<dbReference type="InterPro" id="IPR018445">
    <property type="entry name" value="Put_Phosphate_transp_reg"/>
</dbReference>
<sequence>MRWRFSISVKWSSRVRRRRCSRLPCGNAQGIISRESSAEDGAENRRFCGAFRTCGFMSWSPRPNRFHATQGTPMKAQILAALGERELQPAAALNAALAANDRVKYLFSLLQMALDHAEHPEHPAATLKRERNACGIDDPDLDGAVASARKVGAKCRVQGARNILARITADMRLMAAPVGGAKSDAFGSRLEGLLAVMPGTQDDLVDPAVLSAMMAAGHDGPDSLHRLVMDLHKRLNAMQAELAEETLDGAAAYNLAEADRPLVRAFMAGIDRTARLKFNHPGLATTATRVGNRLIIQNDIGTTDAHVIVIHVEGLQAGGLAVAVTYTDVHVERLGFFQDMLKPFKVIWEKQRTDALSAGSAFYLATGRLEAADDAAARDYLTFLGSRLVFLIDWNHARKQLRGFLRGADRLVLLSWAAEAEIGHRGFLELGGARLVNQNIEAVAGLSMHFGDRLCDVLGDAETLDFLRFVFKTATQGLLSDESAALLRDRIKVALAAHFSNEQRQLLRVAQDHAGLIFELASLARDALRADPGDDGKHAEKCARRARAFEHDADRLVIETRASVARRPDYAVFLQVVRTADDAADELEDAVALMGFDALKGKPLAVLQGLADQLVEAAQEWIKALGHASQIGRAASGAETQDFLTAIDRIAALEHEADDAQRALTASAVRHAEDFRQLHLFTAIGDRLENASDALQRASLILHEHMLEDVING</sequence>
<proteinExistence type="inferred from homology"/>
<name>A0A2S6MXU4_9HYPH</name>
<comment type="caution">
    <text evidence="2">The sequence shown here is derived from an EMBL/GenBank/DDBJ whole genome shotgun (WGS) entry which is preliminary data.</text>
</comment>
<dbReference type="Proteomes" id="UP000239089">
    <property type="component" value="Unassembled WGS sequence"/>
</dbReference>
<dbReference type="Pfam" id="PF01865">
    <property type="entry name" value="PhoU_div"/>
    <property type="match status" value="1"/>
</dbReference>
<evidence type="ECO:0000256" key="1">
    <source>
        <dbReference type="ARBA" id="ARBA00008591"/>
    </source>
</evidence>
<evidence type="ECO:0008006" key="4">
    <source>
        <dbReference type="Google" id="ProtNLM"/>
    </source>
</evidence>
<dbReference type="Gene3D" id="1.20.58.220">
    <property type="entry name" value="Phosphate transport system protein phou homolog 2, domain 2"/>
    <property type="match status" value="1"/>
</dbReference>
<dbReference type="AlphaFoldDB" id="A0A2S6MXU4"/>
<keyword evidence="3" id="KW-1185">Reference proteome</keyword>
<evidence type="ECO:0000313" key="2">
    <source>
        <dbReference type="EMBL" id="PPQ27182.1"/>
    </source>
</evidence>
<reference evidence="2 3" key="1">
    <citation type="journal article" date="2018" name="Arch. Microbiol.">
        <title>New insights into the metabolic potential of the phototrophic purple bacterium Rhodopila globiformis DSM 161(T) from its draft genome sequence and evidence for a vanadium-dependent nitrogenase.</title>
        <authorList>
            <person name="Imhoff J.F."/>
            <person name="Rahn T."/>
            <person name="Kunzel S."/>
            <person name="Neulinger S.C."/>
        </authorList>
    </citation>
    <scope>NUCLEOTIDE SEQUENCE [LARGE SCALE GENOMIC DNA]</scope>
    <source>
        <strain evidence="2 3">DSM 16996</strain>
    </source>
</reference>
<comment type="similarity">
    <text evidence="1">Belongs to the UPF0111 family.</text>
</comment>
<protein>
    <recommendedName>
        <fullName evidence="4">Phosphate transport regulator</fullName>
    </recommendedName>
</protein>
<organism evidence="2 3">
    <name type="scientific">Rhodoblastus sphagnicola</name>
    <dbReference type="NCBI Taxonomy" id="333368"/>
    <lineage>
        <taxon>Bacteria</taxon>
        <taxon>Pseudomonadati</taxon>
        <taxon>Pseudomonadota</taxon>
        <taxon>Alphaproteobacteria</taxon>
        <taxon>Hyphomicrobiales</taxon>
        <taxon>Rhodoblastaceae</taxon>
        <taxon>Rhodoblastus</taxon>
    </lineage>
</organism>
<accession>A0A2S6MXU4</accession>
<evidence type="ECO:0000313" key="3">
    <source>
        <dbReference type="Proteomes" id="UP000239089"/>
    </source>
</evidence>
<gene>
    <name evidence="2" type="ORF">CCR94_20300</name>
</gene>
<dbReference type="EMBL" id="NHSJ01000126">
    <property type="protein sequence ID" value="PPQ27182.1"/>
    <property type="molecule type" value="Genomic_DNA"/>
</dbReference>
<dbReference type="InterPro" id="IPR038078">
    <property type="entry name" value="PhoU-like_sf"/>
</dbReference>